<proteinExistence type="predicted"/>
<protein>
    <submittedName>
        <fullName evidence="2">Uncharacterized protein</fullName>
    </submittedName>
</protein>
<feature type="region of interest" description="Disordered" evidence="1">
    <location>
        <begin position="468"/>
        <end position="526"/>
    </location>
</feature>
<feature type="compositionally biased region" description="Basic and acidic residues" evidence="1">
    <location>
        <begin position="172"/>
        <end position="190"/>
    </location>
</feature>
<organism evidence="2 3">
    <name type="scientific">Diatraea saccharalis</name>
    <name type="common">sugarcane borer</name>
    <dbReference type="NCBI Taxonomy" id="40085"/>
    <lineage>
        <taxon>Eukaryota</taxon>
        <taxon>Metazoa</taxon>
        <taxon>Ecdysozoa</taxon>
        <taxon>Arthropoda</taxon>
        <taxon>Hexapoda</taxon>
        <taxon>Insecta</taxon>
        <taxon>Pterygota</taxon>
        <taxon>Neoptera</taxon>
        <taxon>Endopterygota</taxon>
        <taxon>Lepidoptera</taxon>
        <taxon>Glossata</taxon>
        <taxon>Ditrysia</taxon>
        <taxon>Pyraloidea</taxon>
        <taxon>Crambidae</taxon>
        <taxon>Crambinae</taxon>
        <taxon>Diatraea</taxon>
    </lineage>
</organism>
<gene>
    <name evidence="2" type="ORF">DIATSA_LOCUS4987</name>
</gene>
<feature type="compositionally biased region" description="Low complexity" evidence="1">
    <location>
        <begin position="71"/>
        <end position="104"/>
    </location>
</feature>
<feature type="region of interest" description="Disordered" evidence="1">
    <location>
        <begin position="145"/>
        <end position="232"/>
    </location>
</feature>
<sequence>MLIGKTSNNNHSDNSTIKSDGYTDTGSTETISPDRFIGITNERLSDSDSIATVNLGPTQPPCPTFPRAQISQPSSPLSLSSLSSLTLPENLPKTPRLSSSSSSSDKTTEYISPTFRPHTIDREKEEAPINIDTWNAIPSCSYARTKSKETKSTRYMERPLRPLWPKEGMGCGREKEKPGKTDNSKGKETHPAPAAAPAKGATPTPPAAAPSTLPEITPSTPSTVTVRTRKTTGTKTEIKNTLNNTTTSPAPLTTRLEEGFSPPPPSPLVVPREANNNNNITSPLDEAVKKTNAIILGLAGTRTGTVRTVRTDPLFATGLRRHTPHKLNKNNTERVAAIIKNRWEELLNVEKQAIQLRKLLINLGGKDTLLCPPPTHAQGGNTPYTESRSKANSKPTTIPSPNLSLNPTRDTDKKTKLKQPTHTNEQRRRSNNDDELNYIMETLKKHQKIQREQDQYLSQLQKQIEALYSTRTPGQRRDPQNTHKGNTLESSKLPEQHINNNNDSNNHRMNKREKPKSKTDNTQTTI</sequence>
<feature type="compositionally biased region" description="Low complexity" evidence="1">
    <location>
        <begin position="217"/>
        <end position="226"/>
    </location>
</feature>
<dbReference type="AlphaFoldDB" id="A0A9N9WE39"/>
<feature type="compositionally biased region" description="Basic and acidic residues" evidence="1">
    <location>
        <begin position="118"/>
        <end position="127"/>
    </location>
</feature>
<accession>A0A9N9WE39</accession>
<evidence type="ECO:0000256" key="1">
    <source>
        <dbReference type="SAM" id="MobiDB-lite"/>
    </source>
</evidence>
<feature type="region of interest" description="Disordered" evidence="1">
    <location>
        <begin position="1"/>
        <end position="127"/>
    </location>
</feature>
<feature type="compositionally biased region" description="Polar residues" evidence="1">
    <location>
        <begin position="47"/>
        <end position="57"/>
    </location>
</feature>
<feature type="region of interest" description="Disordered" evidence="1">
    <location>
        <begin position="372"/>
        <end position="435"/>
    </location>
</feature>
<feature type="compositionally biased region" description="Basic and acidic residues" evidence="1">
    <location>
        <begin position="146"/>
        <end position="160"/>
    </location>
</feature>
<reference evidence="2" key="1">
    <citation type="submission" date="2021-12" db="EMBL/GenBank/DDBJ databases">
        <authorList>
            <person name="King R."/>
        </authorList>
    </citation>
    <scope>NUCLEOTIDE SEQUENCE</scope>
</reference>
<evidence type="ECO:0000313" key="3">
    <source>
        <dbReference type="Proteomes" id="UP001153714"/>
    </source>
</evidence>
<keyword evidence="3" id="KW-1185">Reference proteome</keyword>
<evidence type="ECO:0000313" key="2">
    <source>
        <dbReference type="EMBL" id="CAG9787081.1"/>
    </source>
</evidence>
<name>A0A9N9WE39_9NEOP</name>
<dbReference type="Proteomes" id="UP001153714">
    <property type="component" value="Chromosome 17"/>
</dbReference>
<feature type="compositionally biased region" description="Polar residues" evidence="1">
    <location>
        <begin position="378"/>
        <end position="408"/>
    </location>
</feature>
<feature type="compositionally biased region" description="Polar residues" evidence="1">
    <location>
        <begin position="1"/>
        <end position="31"/>
    </location>
</feature>
<reference evidence="2" key="2">
    <citation type="submission" date="2022-10" db="EMBL/GenBank/DDBJ databases">
        <authorList>
            <consortium name="ENA_rothamsted_submissions"/>
            <consortium name="culmorum"/>
            <person name="King R."/>
        </authorList>
    </citation>
    <scope>NUCLEOTIDE SEQUENCE</scope>
</reference>
<feature type="compositionally biased region" description="Low complexity" evidence="1">
    <location>
        <begin position="191"/>
        <end position="202"/>
    </location>
</feature>
<dbReference type="EMBL" id="OU893348">
    <property type="protein sequence ID" value="CAG9787081.1"/>
    <property type="molecule type" value="Genomic_DNA"/>
</dbReference>